<evidence type="ECO:0000313" key="2">
    <source>
        <dbReference type="Proteomes" id="UP001172681"/>
    </source>
</evidence>
<dbReference type="AlphaFoldDB" id="A0AA38XX86"/>
<dbReference type="Proteomes" id="UP001172681">
    <property type="component" value="Unassembled WGS sequence"/>
</dbReference>
<keyword evidence="2" id="KW-1185">Reference proteome</keyword>
<comment type="caution">
    <text evidence="1">The sequence shown here is derived from an EMBL/GenBank/DDBJ whole genome shotgun (WGS) entry which is preliminary data.</text>
</comment>
<dbReference type="EMBL" id="JAPDRN010000087">
    <property type="protein sequence ID" value="KAJ9625422.1"/>
    <property type="molecule type" value="Genomic_DNA"/>
</dbReference>
<sequence length="304" mass="34006">MGSFLQEMEDFFGHPKTGWPPLRAAVRMCGISMITRMMESGVLSEGVAIHFMTQWSSPLVVDFQQAINRSLLDTHKQSYESDAPFCHLPDDTSLRMLSPTKSSQDAANIAWALRVLQDAQNPVSVIERFIRFRNLLYLMRTYREPESRSNSTIPQLLEAIFVTSVSPSGKTDRRALLRRGKLERGKACCSSTSDAAFNRLKHAWNAMIGLCMMEHTRPAYRPLVARISKEVQTLVELDILLEMTASQRGLAAHIFFGNLFQGLMHDGDVDLGLLTRLDSVLSDECLPMISGSVTAMILCTCAET</sequence>
<accession>A0AA38XX86</accession>
<proteinExistence type="predicted"/>
<evidence type="ECO:0000313" key="1">
    <source>
        <dbReference type="EMBL" id="KAJ9625422.1"/>
    </source>
</evidence>
<gene>
    <name evidence="1" type="ORF">H2204_010395</name>
</gene>
<name>A0AA38XX86_9EURO</name>
<protein>
    <submittedName>
        <fullName evidence="1">Uncharacterized protein</fullName>
    </submittedName>
</protein>
<reference evidence="1" key="1">
    <citation type="submission" date="2022-10" db="EMBL/GenBank/DDBJ databases">
        <title>Culturing micro-colonial fungi from biological soil crusts in the Mojave desert and describing Neophaeococcomyces mojavensis, and introducing the new genera and species Taxawa tesnikishii.</title>
        <authorList>
            <person name="Kurbessoian T."/>
            <person name="Stajich J.E."/>
        </authorList>
    </citation>
    <scope>NUCLEOTIDE SEQUENCE</scope>
    <source>
        <strain evidence="1">TK_35</strain>
    </source>
</reference>
<organism evidence="1 2">
    <name type="scientific">Knufia peltigerae</name>
    <dbReference type="NCBI Taxonomy" id="1002370"/>
    <lineage>
        <taxon>Eukaryota</taxon>
        <taxon>Fungi</taxon>
        <taxon>Dikarya</taxon>
        <taxon>Ascomycota</taxon>
        <taxon>Pezizomycotina</taxon>
        <taxon>Eurotiomycetes</taxon>
        <taxon>Chaetothyriomycetidae</taxon>
        <taxon>Chaetothyriales</taxon>
        <taxon>Trichomeriaceae</taxon>
        <taxon>Knufia</taxon>
    </lineage>
</organism>